<feature type="domain" description="FMN-binding" evidence="2">
    <location>
        <begin position="391"/>
        <end position="465"/>
    </location>
</feature>
<dbReference type="STRING" id="321763.SAMN04488692_11181"/>
<evidence type="ECO:0000259" key="2">
    <source>
        <dbReference type="SMART" id="SM00900"/>
    </source>
</evidence>
<reference evidence="3 4" key="1">
    <citation type="submission" date="2016-10" db="EMBL/GenBank/DDBJ databases">
        <authorList>
            <person name="de Groot N.N."/>
        </authorList>
    </citation>
    <scope>NUCLEOTIDE SEQUENCE [LARGE SCALE GENOMIC DNA]</scope>
    <source>
        <strain evidence="3 4">SLAS-1</strain>
    </source>
</reference>
<feature type="region of interest" description="Disordered" evidence="1">
    <location>
        <begin position="41"/>
        <end position="65"/>
    </location>
</feature>
<organism evidence="3 4">
    <name type="scientific">Halarsenatibacter silvermanii</name>
    <dbReference type="NCBI Taxonomy" id="321763"/>
    <lineage>
        <taxon>Bacteria</taxon>
        <taxon>Bacillati</taxon>
        <taxon>Bacillota</taxon>
        <taxon>Clostridia</taxon>
        <taxon>Halanaerobiales</taxon>
        <taxon>Halarsenatibacteraceae</taxon>
        <taxon>Halarsenatibacter</taxon>
    </lineage>
</organism>
<feature type="domain" description="FMN-binding" evidence="2">
    <location>
        <begin position="592"/>
        <end position="666"/>
    </location>
</feature>
<feature type="compositionally biased region" description="Low complexity" evidence="1">
    <location>
        <begin position="348"/>
        <end position="375"/>
    </location>
</feature>
<sequence>EDLIDEVLATQSTDVDTASGATGSSEGFLAAVDEALAELEEDVDPEEDPEAIYEPGEYTGIGEGYNDDIEVEVTVDETEIAAIEVLSHEETEDIAEPAFADLEEAVLSAQDTDVDTISGATGSSEGYLQAVEAALDEARLDEAEPVEEPEEVEEEPEVTEESSFTGAGEGYNDEIEVEVMVEDGEIIDIQVLEHEETPDIAEPAFEDLIDDVIAAQSTDVDTVSGATGSSEGFLAAVDNALAELEEPEEPEEEEEALFEAGEYTGIGEGYNDDIEVNVTVNEVEITNIEVISHGDSEGLAELAFNELEDSVISARSTDVDTASGATGSSEGYLQAVEAALDEARLDENNTGNQGNNSSSNTNQNNNSGSNNPSSEPHFEIQDGNYTGIGEGYRDDIELKMIVEEGKIVDLEVITHDDNPDKADPAFEKLKEKVIETQDYDVSTVSGATSSSRGFIEALEEAISSAGAVKTPRVDYEDGLYTGVGQGYNDEIELEVKIEGGFISELNIIEHSDSDDLAVPAFEDLKNRVLAEQSPDIDIVSGATKSSEGFISALDEALTAAHGEVDILAKDEAEIEDISSELKDGSHRGIGEGYSDDVEIEITVEDGIMNSVRVIEHGDSPDIAEPAFTRLAEKFLEEQSPELDIVSGATGSSQGFIEAAGEAWTAARDLKTPPVDYNDGTYEGKGEGYEDIVHVEVKIEEGIIQEINVLEHSESEELGEQAFLLLKNKILGEQTADVDVVSGATQSSQGFLDAVNSALNRAE</sequence>
<dbReference type="GO" id="GO:0010181">
    <property type="term" value="F:FMN binding"/>
    <property type="evidence" value="ECO:0007669"/>
    <property type="project" value="InterPro"/>
</dbReference>
<keyword evidence="4" id="KW-1185">Reference proteome</keyword>
<feature type="non-terminal residue" evidence="3">
    <location>
        <position position="1"/>
    </location>
</feature>
<dbReference type="OrthoDB" id="9806398at2"/>
<evidence type="ECO:0000313" key="3">
    <source>
        <dbReference type="EMBL" id="SDL92174.1"/>
    </source>
</evidence>
<feature type="domain" description="FMN-binding" evidence="2">
    <location>
        <begin position="170"/>
        <end position="244"/>
    </location>
</feature>
<dbReference type="AlphaFoldDB" id="A0A1G9P0K9"/>
<dbReference type="EMBL" id="FNGO01000011">
    <property type="protein sequence ID" value="SDL92174.1"/>
    <property type="molecule type" value="Genomic_DNA"/>
</dbReference>
<feature type="region of interest" description="Disordered" evidence="1">
    <location>
        <begin position="346"/>
        <end position="386"/>
    </location>
</feature>
<accession>A0A1G9P0K9</accession>
<feature type="compositionally biased region" description="Acidic residues" evidence="1">
    <location>
        <begin position="143"/>
        <end position="160"/>
    </location>
</feature>
<feature type="domain" description="FMN-binding" evidence="2">
    <location>
        <begin position="269"/>
        <end position="343"/>
    </location>
</feature>
<feature type="domain" description="FMN-binding" evidence="2">
    <location>
        <begin position="64"/>
        <end position="138"/>
    </location>
</feature>
<feature type="region of interest" description="Disordered" evidence="1">
    <location>
        <begin position="141"/>
        <end position="172"/>
    </location>
</feature>
<evidence type="ECO:0000256" key="1">
    <source>
        <dbReference type="SAM" id="MobiDB-lite"/>
    </source>
</evidence>
<protein>
    <submittedName>
        <fullName evidence="3">FMN-binding domain-containing protein</fullName>
    </submittedName>
</protein>
<dbReference type="Gene3D" id="3.90.1010.20">
    <property type="match status" value="8"/>
</dbReference>
<feature type="domain" description="FMN-binding" evidence="2">
    <location>
        <begin position="687"/>
        <end position="761"/>
    </location>
</feature>
<proteinExistence type="predicted"/>
<name>A0A1G9P0K9_9FIRM</name>
<dbReference type="InterPro" id="IPR007329">
    <property type="entry name" value="FMN-bd"/>
</dbReference>
<feature type="compositionally biased region" description="Acidic residues" evidence="1">
    <location>
        <begin position="41"/>
        <end position="51"/>
    </location>
</feature>
<gene>
    <name evidence="3" type="ORF">SAMN04488692_11181</name>
</gene>
<dbReference type="GO" id="GO:0016020">
    <property type="term" value="C:membrane"/>
    <property type="evidence" value="ECO:0007669"/>
    <property type="project" value="InterPro"/>
</dbReference>
<dbReference type="RefSeq" id="WP_143423038.1">
    <property type="nucleotide sequence ID" value="NZ_FNGO01000011.1"/>
</dbReference>
<evidence type="ECO:0000313" key="4">
    <source>
        <dbReference type="Proteomes" id="UP000199476"/>
    </source>
</evidence>
<dbReference type="Proteomes" id="UP000199476">
    <property type="component" value="Unassembled WGS sequence"/>
</dbReference>
<dbReference type="Pfam" id="PF04205">
    <property type="entry name" value="FMN_bind"/>
    <property type="match status" value="7"/>
</dbReference>
<feature type="domain" description="FMN-binding" evidence="2">
    <location>
        <begin position="486"/>
        <end position="560"/>
    </location>
</feature>
<dbReference type="SMART" id="SM00900">
    <property type="entry name" value="FMN_bind"/>
    <property type="match status" value="7"/>
</dbReference>